<organism evidence="1 2">
    <name type="scientific">Syncephalastrum racemosum</name>
    <name type="common">Filamentous fungus</name>
    <dbReference type="NCBI Taxonomy" id="13706"/>
    <lineage>
        <taxon>Eukaryota</taxon>
        <taxon>Fungi</taxon>
        <taxon>Fungi incertae sedis</taxon>
        <taxon>Mucoromycota</taxon>
        <taxon>Mucoromycotina</taxon>
        <taxon>Mucoromycetes</taxon>
        <taxon>Mucorales</taxon>
        <taxon>Syncephalastraceae</taxon>
        <taxon>Syncephalastrum</taxon>
    </lineage>
</organism>
<accession>A0A1X2HEH0</accession>
<dbReference type="Proteomes" id="UP000242180">
    <property type="component" value="Unassembled WGS sequence"/>
</dbReference>
<keyword evidence="2" id="KW-1185">Reference proteome</keyword>
<evidence type="ECO:0000313" key="2">
    <source>
        <dbReference type="Proteomes" id="UP000242180"/>
    </source>
</evidence>
<dbReference type="InParanoid" id="A0A1X2HEH0"/>
<name>A0A1X2HEH0_SYNRA</name>
<sequence>MAPPPVPGKPVAAGHCCAATVGYRSFYLAAGGTRMGCHLVAVGRKSAVICGVDCSRHPMSSGSRESWPGANLAAVFCSRQSFRAKDIGLGLAIHQEPFSL</sequence>
<comment type="caution">
    <text evidence="1">The sequence shown here is derived from an EMBL/GenBank/DDBJ whole genome shotgun (WGS) entry which is preliminary data.</text>
</comment>
<reference evidence="1 2" key="1">
    <citation type="submission" date="2016-07" db="EMBL/GenBank/DDBJ databases">
        <title>Pervasive Adenine N6-methylation of Active Genes in Fungi.</title>
        <authorList>
            <consortium name="DOE Joint Genome Institute"/>
            <person name="Mondo S.J."/>
            <person name="Dannebaum R.O."/>
            <person name="Kuo R.C."/>
            <person name="Labutti K."/>
            <person name="Haridas S."/>
            <person name="Kuo A."/>
            <person name="Salamov A."/>
            <person name="Ahrendt S.R."/>
            <person name="Lipzen A."/>
            <person name="Sullivan W."/>
            <person name="Andreopoulos W.B."/>
            <person name="Clum A."/>
            <person name="Lindquist E."/>
            <person name="Daum C."/>
            <person name="Ramamoorthy G.K."/>
            <person name="Gryganskyi A."/>
            <person name="Culley D."/>
            <person name="Magnuson J.K."/>
            <person name="James T.Y."/>
            <person name="O'Malley M.A."/>
            <person name="Stajich J.E."/>
            <person name="Spatafora J.W."/>
            <person name="Visel A."/>
            <person name="Grigoriev I.V."/>
        </authorList>
    </citation>
    <scope>NUCLEOTIDE SEQUENCE [LARGE SCALE GENOMIC DNA]</scope>
    <source>
        <strain evidence="1 2">NRRL 2496</strain>
    </source>
</reference>
<proteinExistence type="predicted"/>
<dbReference type="EMBL" id="MCGN01000004">
    <property type="protein sequence ID" value="ORY97310.1"/>
    <property type="molecule type" value="Genomic_DNA"/>
</dbReference>
<gene>
    <name evidence="1" type="ORF">BCR43DRAFT_489566</name>
</gene>
<dbReference type="AlphaFoldDB" id="A0A1X2HEH0"/>
<evidence type="ECO:0000313" key="1">
    <source>
        <dbReference type="EMBL" id="ORY97310.1"/>
    </source>
</evidence>
<protein>
    <submittedName>
        <fullName evidence="1">Uncharacterized protein</fullName>
    </submittedName>
</protein>